<proteinExistence type="predicted"/>
<evidence type="ECO:0000313" key="3">
    <source>
        <dbReference type="Proteomes" id="UP000266841"/>
    </source>
</evidence>
<sequence length="106" mass="11820">MTIPTRRPPTDITISVSLDRPICTELDFEESTPNSRPLTTSRRNCANSNRRAESDRSDVCDQIESFGDHHFAFTLCKRAQPRSGRPGSSQLLPAPGARHRESASPR</sequence>
<protein>
    <submittedName>
        <fullName evidence="2">Uncharacterized protein</fullName>
    </submittedName>
</protein>
<feature type="non-terminal residue" evidence="2">
    <location>
        <position position="106"/>
    </location>
</feature>
<dbReference type="AlphaFoldDB" id="K0RQI6"/>
<organism evidence="2 3">
    <name type="scientific">Thalassiosira oceanica</name>
    <name type="common">Marine diatom</name>
    <dbReference type="NCBI Taxonomy" id="159749"/>
    <lineage>
        <taxon>Eukaryota</taxon>
        <taxon>Sar</taxon>
        <taxon>Stramenopiles</taxon>
        <taxon>Ochrophyta</taxon>
        <taxon>Bacillariophyta</taxon>
        <taxon>Coscinodiscophyceae</taxon>
        <taxon>Thalassiosirophycidae</taxon>
        <taxon>Thalassiosirales</taxon>
        <taxon>Thalassiosiraceae</taxon>
        <taxon>Thalassiosira</taxon>
    </lineage>
</organism>
<reference evidence="2 3" key="1">
    <citation type="journal article" date="2012" name="Genome Biol.">
        <title>Genome and low-iron response of an oceanic diatom adapted to chronic iron limitation.</title>
        <authorList>
            <person name="Lommer M."/>
            <person name="Specht M."/>
            <person name="Roy A.S."/>
            <person name="Kraemer L."/>
            <person name="Andreson R."/>
            <person name="Gutowska M.A."/>
            <person name="Wolf J."/>
            <person name="Bergner S.V."/>
            <person name="Schilhabel M.B."/>
            <person name="Klostermeier U.C."/>
            <person name="Beiko R.G."/>
            <person name="Rosenstiel P."/>
            <person name="Hippler M."/>
            <person name="Laroche J."/>
        </authorList>
    </citation>
    <scope>NUCLEOTIDE SEQUENCE [LARGE SCALE GENOMIC DNA]</scope>
    <source>
        <strain evidence="2 3">CCMP1005</strain>
    </source>
</reference>
<feature type="region of interest" description="Disordered" evidence="1">
    <location>
        <begin position="27"/>
        <end position="56"/>
    </location>
</feature>
<gene>
    <name evidence="2" type="ORF">THAOC_29750</name>
</gene>
<feature type="compositionally biased region" description="Polar residues" evidence="1">
    <location>
        <begin position="31"/>
        <end position="40"/>
    </location>
</feature>
<keyword evidence="3" id="KW-1185">Reference proteome</keyword>
<comment type="caution">
    <text evidence="2">The sequence shown here is derived from an EMBL/GenBank/DDBJ whole genome shotgun (WGS) entry which is preliminary data.</text>
</comment>
<evidence type="ECO:0000313" key="2">
    <source>
        <dbReference type="EMBL" id="EJK51111.1"/>
    </source>
</evidence>
<name>K0RQI6_THAOC</name>
<dbReference type="EMBL" id="AGNL01042210">
    <property type="protein sequence ID" value="EJK51111.1"/>
    <property type="molecule type" value="Genomic_DNA"/>
</dbReference>
<dbReference type="Proteomes" id="UP000266841">
    <property type="component" value="Unassembled WGS sequence"/>
</dbReference>
<evidence type="ECO:0000256" key="1">
    <source>
        <dbReference type="SAM" id="MobiDB-lite"/>
    </source>
</evidence>
<accession>K0RQI6</accession>
<feature type="region of interest" description="Disordered" evidence="1">
    <location>
        <begin position="79"/>
        <end position="106"/>
    </location>
</feature>